<keyword evidence="3" id="KW-1185">Reference proteome</keyword>
<dbReference type="PANTHER" id="PTHR45663:SF11">
    <property type="entry name" value="GEO12009P1"/>
    <property type="match status" value="1"/>
</dbReference>
<gene>
    <name evidence="2" type="ORF">J4N46_09275</name>
</gene>
<comment type="caution">
    <text evidence="2">The sequence shown here is derived from an EMBL/GenBank/DDBJ whole genome shotgun (WGS) entry which is preliminary data.</text>
</comment>
<evidence type="ECO:0000313" key="2">
    <source>
        <dbReference type="EMBL" id="MBO1884594.1"/>
    </source>
</evidence>
<sequence length="99" mass="11339">MEKFGDIINVSTPVLLCFYSEGIENSLHMNAVLREVVSIFKSHVKVVKVDIDKNKELSKALKISTIPTIIIFNKQSLIWRGEGFQDTEVLMKELNKFLQ</sequence>
<name>A0ABS3PZ25_9FLAO</name>
<dbReference type="EMBL" id="JAGDYP010000007">
    <property type="protein sequence ID" value="MBO1884594.1"/>
    <property type="molecule type" value="Genomic_DNA"/>
</dbReference>
<dbReference type="RefSeq" id="WP_009415829.1">
    <property type="nucleotide sequence ID" value="NZ_CAUQMC010000012.1"/>
</dbReference>
<evidence type="ECO:0000259" key="1">
    <source>
        <dbReference type="Pfam" id="PF00085"/>
    </source>
</evidence>
<accession>A0ABS3PZ25</accession>
<dbReference type="InterPro" id="IPR013766">
    <property type="entry name" value="Thioredoxin_domain"/>
</dbReference>
<protein>
    <submittedName>
        <fullName evidence="2">Thioredoxin family protein</fullName>
    </submittedName>
</protein>
<dbReference type="PANTHER" id="PTHR45663">
    <property type="entry name" value="GEO12009P1"/>
    <property type="match status" value="1"/>
</dbReference>
<dbReference type="Proteomes" id="UP000681610">
    <property type="component" value="Unassembled WGS sequence"/>
</dbReference>
<dbReference type="Gene3D" id="3.40.30.10">
    <property type="entry name" value="Glutaredoxin"/>
    <property type="match status" value="1"/>
</dbReference>
<organism evidence="2 3">
    <name type="scientific">Capnocytophaga bilenii</name>
    <dbReference type="NCBI Taxonomy" id="2819369"/>
    <lineage>
        <taxon>Bacteria</taxon>
        <taxon>Pseudomonadati</taxon>
        <taxon>Bacteroidota</taxon>
        <taxon>Flavobacteriia</taxon>
        <taxon>Flavobacteriales</taxon>
        <taxon>Flavobacteriaceae</taxon>
        <taxon>Capnocytophaga</taxon>
    </lineage>
</organism>
<dbReference type="SUPFAM" id="SSF52833">
    <property type="entry name" value="Thioredoxin-like"/>
    <property type="match status" value="1"/>
</dbReference>
<feature type="domain" description="Thioredoxin" evidence="1">
    <location>
        <begin position="3"/>
        <end position="95"/>
    </location>
</feature>
<proteinExistence type="predicted"/>
<reference evidence="2 3" key="1">
    <citation type="submission" date="2021-03" db="EMBL/GenBank/DDBJ databases">
        <title>Isolation and description of Capnocytophaga bilenii sp. nov., a novel Capnocytophaga species, isolated from a gingivitis subject.</title>
        <authorList>
            <person name="Antezack A."/>
            <person name="Monnet-Corti V."/>
            <person name="La Scola B."/>
        </authorList>
    </citation>
    <scope>NUCLEOTIDE SEQUENCE [LARGE SCALE GENOMIC DNA]</scope>
    <source>
        <strain evidence="2 3">Marseille-Q4570</strain>
    </source>
</reference>
<dbReference type="InterPro" id="IPR036249">
    <property type="entry name" value="Thioredoxin-like_sf"/>
</dbReference>
<dbReference type="CDD" id="cd02947">
    <property type="entry name" value="TRX_family"/>
    <property type="match status" value="1"/>
</dbReference>
<dbReference type="Pfam" id="PF00085">
    <property type="entry name" value="Thioredoxin"/>
    <property type="match status" value="1"/>
</dbReference>
<evidence type="ECO:0000313" key="3">
    <source>
        <dbReference type="Proteomes" id="UP000681610"/>
    </source>
</evidence>